<feature type="transmembrane region" description="Helical" evidence="2">
    <location>
        <begin position="50"/>
        <end position="69"/>
    </location>
</feature>
<feature type="transmembrane region" description="Helical" evidence="2">
    <location>
        <begin position="81"/>
        <end position="100"/>
    </location>
</feature>
<dbReference type="PANTHER" id="PTHR11360">
    <property type="entry name" value="MONOCARBOXYLATE TRANSPORTER"/>
    <property type="match status" value="1"/>
</dbReference>
<dbReference type="GO" id="GO:0008028">
    <property type="term" value="F:monocarboxylic acid transmembrane transporter activity"/>
    <property type="evidence" value="ECO:0007669"/>
    <property type="project" value="TreeGrafter"/>
</dbReference>
<dbReference type="Pfam" id="PF07690">
    <property type="entry name" value="MFS_1"/>
    <property type="match status" value="1"/>
</dbReference>
<dbReference type="RefSeq" id="XP_038054897.1">
    <property type="nucleotide sequence ID" value="XM_038198969.1"/>
</dbReference>
<keyword evidence="5" id="KW-1185">Reference proteome</keyword>
<dbReference type="OrthoDB" id="2985014at2759"/>
<dbReference type="GeneID" id="119727106"/>
<dbReference type="EnsemblMetazoa" id="XM_038198969.1">
    <property type="protein sequence ID" value="XP_038054897.1"/>
    <property type="gene ID" value="LOC119727106"/>
</dbReference>
<feature type="transmembrane region" description="Helical" evidence="2">
    <location>
        <begin position="251"/>
        <end position="273"/>
    </location>
</feature>
<dbReference type="InterPro" id="IPR036259">
    <property type="entry name" value="MFS_trans_sf"/>
</dbReference>
<proteinExistence type="predicted"/>
<evidence type="ECO:0000259" key="3">
    <source>
        <dbReference type="PROSITE" id="PS50850"/>
    </source>
</evidence>
<feature type="transmembrane region" description="Helical" evidence="2">
    <location>
        <begin position="404"/>
        <end position="427"/>
    </location>
</feature>
<feature type="transmembrane region" description="Helical" evidence="2">
    <location>
        <begin position="106"/>
        <end position="132"/>
    </location>
</feature>
<dbReference type="PANTHER" id="PTHR11360:SF172">
    <property type="entry name" value="MAJOR FACILITATOR SUPERFAMILY (MFS) PROFILE DOMAIN-CONTAINING PROTEIN"/>
    <property type="match status" value="1"/>
</dbReference>
<dbReference type="InterPro" id="IPR011701">
    <property type="entry name" value="MFS"/>
</dbReference>
<dbReference type="InterPro" id="IPR050327">
    <property type="entry name" value="Proton-linked_MCT"/>
</dbReference>
<dbReference type="PROSITE" id="PS50850">
    <property type="entry name" value="MFS"/>
    <property type="match status" value="1"/>
</dbReference>
<keyword evidence="2" id="KW-0472">Membrane</keyword>
<comment type="subcellular location">
    <subcellularLocation>
        <location evidence="1">Membrane</location>
        <topology evidence="1">Multi-pass membrane protein</topology>
    </subcellularLocation>
</comment>
<dbReference type="OMA" id="KYCARAT"/>
<feature type="transmembrane region" description="Helical" evidence="2">
    <location>
        <begin position="372"/>
        <end position="398"/>
    </location>
</feature>
<organism evidence="4 5">
    <name type="scientific">Patiria miniata</name>
    <name type="common">Bat star</name>
    <name type="synonym">Asterina miniata</name>
    <dbReference type="NCBI Taxonomy" id="46514"/>
    <lineage>
        <taxon>Eukaryota</taxon>
        <taxon>Metazoa</taxon>
        <taxon>Echinodermata</taxon>
        <taxon>Eleutherozoa</taxon>
        <taxon>Asterozoa</taxon>
        <taxon>Asteroidea</taxon>
        <taxon>Valvatacea</taxon>
        <taxon>Valvatida</taxon>
        <taxon>Asterinidae</taxon>
        <taxon>Patiria</taxon>
    </lineage>
</organism>
<keyword evidence="2" id="KW-0812">Transmembrane</keyword>
<feature type="transmembrane region" description="Helical" evidence="2">
    <location>
        <begin position="144"/>
        <end position="166"/>
    </location>
</feature>
<evidence type="ECO:0000313" key="5">
    <source>
        <dbReference type="Proteomes" id="UP000887568"/>
    </source>
</evidence>
<dbReference type="Gene3D" id="1.20.1250.20">
    <property type="entry name" value="MFS general substrate transporter like domains"/>
    <property type="match status" value="2"/>
</dbReference>
<dbReference type="InterPro" id="IPR020846">
    <property type="entry name" value="MFS_dom"/>
</dbReference>
<feature type="transmembrane region" description="Helical" evidence="2">
    <location>
        <begin position="285"/>
        <end position="303"/>
    </location>
</feature>
<evidence type="ECO:0000313" key="4">
    <source>
        <dbReference type="EnsemblMetazoa" id="XP_038054897.1"/>
    </source>
</evidence>
<name>A0A913ZTH0_PATMI</name>
<feature type="domain" description="Major facilitator superfamily (MFS) profile" evidence="3">
    <location>
        <begin position="14"/>
        <end position="430"/>
    </location>
</feature>
<dbReference type="GO" id="GO:0016020">
    <property type="term" value="C:membrane"/>
    <property type="evidence" value="ECO:0007669"/>
    <property type="project" value="UniProtKB-SubCell"/>
</dbReference>
<keyword evidence="2" id="KW-1133">Transmembrane helix</keyword>
<feature type="transmembrane region" description="Helical" evidence="2">
    <location>
        <begin position="315"/>
        <end position="335"/>
    </location>
</feature>
<evidence type="ECO:0000256" key="2">
    <source>
        <dbReference type="SAM" id="Phobius"/>
    </source>
</evidence>
<dbReference type="SUPFAM" id="SSF103473">
    <property type="entry name" value="MFS general substrate transporter"/>
    <property type="match status" value="1"/>
</dbReference>
<dbReference type="AlphaFoldDB" id="A0A913ZTH0"/>
<reference evidence="4" key="1">
    <citation type="submission" date="2022-11" db="UniProtKB">
        <authorList>
            <consortium name="EnsemblMetazoa"/>
        </authorList>
    </citation>
    <scope>IDENTIFICATION</scope>
</reference>
<dbReference type="Proteomes" id="UP000887568">
    <property type="component" value="Unplaced"/>
</dbReference>
<feature type="transmembrane region" description="Helical" evidence="2">
    <location>
        <begin position="172"/>
        <end position="192"/>
    </location>
</feature>
<evidence type="ECO:0000256" key="1">
    <source>
        <dbReference type="ARBA" id="ARBA00004141"/>
    </source>
</evidence>
<accession>A0A913ZTH0</accession>
<protein>
    <recommendedName>
        <fullName evidence="3">Major facilitator superfamily (MFS) profile domain-containing protein</fullName>
    </recommendedName>
</protein>
<sequence>MKLPRCLRDWWGWTVVVLASLQLALALGPAFNYHIYLLSFQKEFGTNTAITGWVGCVAHSLMCLGSIPADALIRRLSPRTVILVGVLLNCGGFFATAFVPSLGYAFLTYGVAVGLGTSFILQAGFTLILLWFPTRYCARASSIIVIGTPCGTLISGPVLNTLISAYGWRHAFMMASSVIFIISFLAGLFMTTPPPVPDLKLREADMGSPETELQPIGLHPDDKLQEIGEMKDGSPSPTPASVPFYRQLAPWLMAIGVAVGTAAWTFHAINLASFMDSIGLSDGDLSLAVVVLSLGQITGKILIGIFGDSLPFLRLYLVAASFIVGAVLSGFLILTSTLPPMLALAYFFGMSRAGFFATYVSSSMEIFNHFGLSVVTLLVQIPFGIGVLISAPLAGGLYDFTGDYTLSLVAIVGLLGLAAGCILLIAIQRRIRCRTNEKDINAVMNETKYAPIQSTDKVAVV</sequence>
<feature type="transmembrane region" description="Helical" evidence="2">
    <location>
        <begin position="341"/>
        <end position="360"/>
    </location>
</feature>